<dbReference type="PROSITE" id="PS51909">
    <property type="entry name" value="LYSOZYME_I"/>
    <property type="match status" value="1"/>
</dbReference>
<dbReference type="WBParaSite" id="PSAMB.scaffold6025size10350.g27821.t1">
    <property type="protein sequence ID" value="PSAMB.scaffold6025size10350.g27821.t1"/>
    <property type="gene ID" value="PSAMB.scaffold6025size10350.g27821"/>
</dbReference>
<feature type="active site" description="Proton donor" evidence="9">
    <location>
        <position position="5"/>
    </location>
</feature>
<evidence type="ECO:0000313" key="11">
    <source>
        <dbReference type="Proteomes" id="UP000887566"/>
    </source>
</evidence>
<dbReference type="SUPFAM" id="SSF53955">
    <property type="entry name" value="Lysozyme-like"/>
    <property type="match status" value="1"/>
</dbReference>
<evidence type="ECO:0000313" key="12">
    <source>
        <dbReference type="WBParaSite" id="PSAMB.scaffold2283size24141.g17164.t1"/>
    </source>
</evidence>
<keyword evidence="7 10" id="KW-1015">Disulfide bond</keyword>
<dbReference type="InterPro" id="IPR023346">
    <property type="entry name" value="Lysozyme-like_dom_sf"/>
</dbReference>
<evidence type="ECO:0000256" key="1">
    <source>
        <dbReference type="ARBA" id="ARBA00000632"/>
    </source>
</evidence>
<dbReference type="EC" id="3.2.1.17" evidence="2"/>
<feature type="active site" description="Nucleophile" evidence="9">
    <location>
        <position position="17"/>
    </location>
</feature>
<evidence type="ECO:0000256" key="6">
    <source>
        <dbReference type="ARBA" id="ARBA00023022"/>
    </source>
</evidence>
<keyword evidence="6" id="KW-0044">Antibiotic</keyword>
<feature type="disulfide bond" evidence="10">
    <location>
        <begin position="2"/>
        <end position="9"/>
    </location>
</feature>
<dbReference type="Pfam" id="PF05497">
    <property type="entry name" value="Destabilase"/>
    <property type="match status" value="1"/>
</dbReference>
<feature type="disulfide bond" evidence="10">
    <location>
        <begin position="36"/>
        <end position="64"/>
    </location>
</feature>
<evidence type="ECO:0000256" key="2">
    <source>
        <dbReference type="ARBA" id="ARBA00012732"/>
    </source>
</evidence>
<keyword evidence="5" id="KW-0378">Hydrolase</keyword>
<dbReference type="GO" id="GO:0031640">
    <property type="term" value="P:killing of cells of another organism"/>
    <property type="evidence" value="ECO:0007669"/>
    <property type="project" value="UniProtKB-KW"/>
</dbReference>
<comment type="catalytic activity">
    <reaction evidence="1">
        <text>Hydrolysis of (1-&gt;4)-beta-linkages between N-acetylmuramic acid and N-acetyl-D-glucosamine residues in a peptidoglycan and between N-acetyl-D-glucosamine residues in chitodextrins.</text>
        <dbReference type="EC" id="3.2.1.17"/>
    </reaction>
</comment>
<protein>
    <recommendedName>
        <fullName evidence="2">lysozyme</fullName>
        <ecNumber evidence="2">3.2.1.17</ecNumber>
    </recommendedName>
</protein>
<proteinExistence type="predicted"/>
<dbReference type="GO" id="GO:0042742">
    <property type="term" value="P:defense response to bacterium"/>
    <property type="evidence" value="ECO:0007669"/>
    <property type="project" value="UniProtKB-KW"/>
</dbReference>
<dbReference type="PANTHER" id="PTHR11195:SF13">
    <property type="entry name" value="INVERTEBRATE-TYPE LYSOZYME 2-RELATED"/>
    <property type="match status" value="1"/>
</dbReference>
<evidence type="ECO:0000256" key="9">
    <source>
        <dbReference type="PIRSR" id="PIRSR608597-1"/>
    </source>
</evidence>
<feature type="disulfide bond" evidence="10">
    <location>
        <begin position="14"/>
        <end position="23"/>
    </location>
</feature>
<accession>A0A914VNN9</accession>
<evidence type="ECO:0000256" key="7">
    <source>
        <dbReference type="ARBA" id="ARBA00023157"/>
    </source>
</evidence>
<dbReference type="AlphaFoldDB" id="A0A914VNN9"/>
<evidence type="ECO:0000256" key="4">
    <source>
        <dbReference type="ARBA" id="ARBA00022638"/>
    </source>
</evidence>
<dbReference type="GO" id="GO:0003796">
    <property type="term" value="F:lysozyme activity"/>
    <property type="evidence" value="ECO:0007669"/>
    <property type="project" value="UniProtKB-EC"/>
</dbReference>
<evidence type="ECO:0000313" key="13">
    <source>
        <dbReference type="WBParaSite" id="PSAMB.scaffold6025size10350.g27821.t1"/>
    </source>
</evidence>
<evidence type="ECO:0000256" key="5">
    <source>
        <dbReference type="ARBA" id="ARBA00022801"/>
    </source>
</evidence>
<name>A0A914VNN9_9BILA</name>
<dbReference type="Gene3D" id="1.10.530.10">
    <property type="match status" value="1"/>
</dbReference>
<keyword evidence="11" id="KW-1185">Reference proteome</keyword>
<dbReference type="InterPro" id="IPR008597">
    <property type="entry name" value="Invert_lysozyme"/>
</dbReference>
<keyword evidence="8" id="KW-0326">Glycosidase</keyword>
<keyword evidence="3" id="KW-0929">Antimicrobial</keyword>
<keyword evidence="4" id="KW-0081">Bacteriolytic enzyme</keyword>
<evidence type="ECO:0000256" key="3">
    <source>
        <dbReference type="ARBA" id="ARBA00022529"/>
    </source>
</evidence>
<dbReference type="WBParaSite" id="PSAMB.scaffold2283size24141.g17164.t1">
    <property type="protein sequence ID" value="PSAMB.scaffold2283size24141.g17164.t1"/>
    <property type="gene ID" value="PSAMB.scaffold2283size24141.g17164"/>
</dbReference>
<organism evidence="11 12">
    <name type="scientific">Plectus sambesii</name>
    <dbReference type="NCBI Taxonomy" id="2011161"/>
    <lineage>
        <taxon>Eukaryota</taxon>
        <taxon>Metazoa</taxon>
        <taxon>Ecdysozoa</taxon>
        <taxon>Nematoda</taxon>
        <taxon>Chromadorea</taxon>
        <taxon>Plectida</taxon>
        <taxon>Plectina</taxon>
        <taxon>Plectoidea</taxon>
        <taxon>Plectidae</taxon>
        <taxon>Plectus</taxon>
    </lineage>
</organism>
<dbReference type="PANTHER" id="PTHR11195">
    <property type="entry name" value="DESTABILASE-RELATED"/>
    <property type="match status" value="1"/>
</dbReference>
<evidence type="ECO:0000256" key="8">
    <source>
        <dbReference type="ARBA" id="ARBA00023295"/>
    </source>
</evidence>
<dbReference type="Proteomes" id="UP000887566">
    <property type="component" value="Unplaced"/>
</dbReference>
<reference evidence="12 13" key="1">
    <citation type="submission" date="2022-11" db="UniProtKB">
        <authorList>
            <consortium name="WormBaseParasite"/>
        </authorList>
    </citation>
    <scope>IDENTIFICATION</scope>
</reference>
<feature type="disulfide bond" evidence="10">
    <location>
        <begin position="54"/>
        <end position="60"/>
    </location>
</feature>
<evidence type="ECO:0000256" key="10">
    <source>
        <dbReference type="PIRSR" id="PIRSR608597-3"/>
    </source>
</evidence>
<sequence>MCQLESRGCNAIGCNWDAGSLSCGYFQIKLAYYQDCGEPWKQQGESTEQAWQRCGNNWDCSVQCIHNYMNRYGGNCPGRSDCERMARIHNGGPYGCNSGTDWYWNKISQCMG</sequence>